<protein>
    <submittedName>
        <fullName evidence="2">Uncharacterized protein</fullName>
    </submittedName>
</protein>
<evidence type="ECO:0000313" key="2">
    <source>
        <dbReference type="EMBL" id="CEH15186.1"/>
    </source>
</evidence>
<name>A0A0N7L9Z8_9BASI</name>
<proteinExistence type="predicted"/>
<sequence length="395" mass="44554">MEVFMPFTSFLNADKVFCVAGQAAIPEPKLDNLSAAFKQALEQIELASKEEMIKALGKKSSHLSKELENANDERNCFIAIEAKLASKEETVKALEEKSAHLAKKLDHANLEQEHWIVIKCKLATKEETIKTLDEKSANLAKEVNNANSFLHVSNKHTAAFTLTMYEADAELAEYKDKIKFMEKQLELVCGNLEQTNLIDSTSLGNSLFDQQHILVRAILYWFLALLTPPATKEDKMNHTFVKTVRCGNLVVIQHHATTISHEEEVAELTQERNDAYNAYALADEERIELQTHVKDAQNCAHQAFQQFEVAHEGYQRPEAAKGDLERGKEELLGQVAQLQYQKEMLAHKNNQVKQKNADLKENKHTVLAAVFALTERTKELEAQTFGSNAPLLQVL</sequence>
<feature type="coiled-coil region" evidence="1">
    <location>
        <begin position="30"/>
        <end position="184"/>
    </location>
</feature>
<reference evidence="2 3" key="1">
    <citation type="submission" date="2014-09" db="EMBL/GenBank/DDBJ databases">
        <authorList>
            <person name="Magalhaes I.L.F."/>
            <person name="Oliveira U."/>
            <person name="Santos F.R."/>
            <person name="Vidigal T.H.D.A."/>
            <person name="Brescovit A.D."/>
            <person name="Santos A.J."/>
        </authorList>
    </citation>
    <scope>NUCLEOTIDE SEQUENCE [LARGE SCALE GENOMIC DNA]</scope>
</reference>
<accession>A0A0N7L9Z8</accession>
<evidence type="ECO:0000313" key="3">
    <source>
        <dbReference type="Proteomes" id="UP000054845"/>
    </source>
</evidence>
<organism evidence="2 3">
    <name type="scientific">Ceraceosorus bombacis</name>
    <dbReference type="NCBI Taxonomy" id="401625"/>
    <lineage>
        <taxon>Eukaryota</taxon>
        <taxon>Fungi</taxon>
        <taxon>Dikarya</taxon>
        <taxon>Basidiomycota</taxon>
        <taxon>Ustilaginomycotina</taxon>
        <taxon>Exobasidiomycetes</taxon>
        <taxon>Ceraceosorales</taxon>
        <taxon>Ceraceosoraceae</taxon>
        <taxon>Ceraceosorus</taxon>
    </lineage>
</organism>
<dbReference type="EMBL" id="CCYA01000258">
    <property type="protein sequence ID" value="CEH15186.1"/>
    <property type="molecule type" value="Genomic_DNA"/>
</dbReference>
<evidence type="ECO:0000256" key="1">
    <source>
        <dbReference type="SAM" id="Coils"/>
    </source>
</evidence>
<keyword evidence="3" id="KW-1185">Reference proteome</keyword>
<dbReference type="AlphaFoldDB" id="A0A0N7L9Z8"/>
<dbReference type="OrthoDB" id="10571300at2759"/>
<dbReference type="Proteomes" id="UP000054845">
    <property type="component" value="Unassembled WGS sequence"/>
</dbReference>
<keyword evidence="1" id="KW-0175">Coiled coil</keyword>